<dbReference type="PROSITE" id="PS00455">
    <property type="entry name" value="AMP_BINDING"/>
    <property type="match status" value="1"/>
</dbReference>
<evidence type="ECO:0000259" key="1">
    <source>
        <dbReference type="Pfam" id="PF00501"/>
    </source>
</evidence>
<protein>
    <recommendedName>
        <fullName evidence="1">AMP-dependent synthetase/ligase domain-containing protein</fullName>
    </recommendedName>
</protein>
<dbReference type="Gene3D" id="3.40.50.12780">
    <property type="entry name" value="N-terminal domain of ligase-like"/>
    <property type="match status" value="1"/>
</dbReference>
<dbReference type="InterPro" id="IPR000873">
    <property type="entry name" value="AMP-dep_synth/lig_dom"/>
</dbReference>
<gene>
    <name evidence="2" type="ORF">BJG266_LOCUS49853</name>
    <name evidence="3" type="ORF">QVE165_LOCUS66947</name>
</gene>
<dbReference type="GO" id="GO:0005737">
    <property type="term" value="C:cytoplasm"/>
    <property type="evidence" value="ECO:0007669"/>
    <property type="project" value="TreeGrafter"/>
</dbReference>
<feature type="domain" description="AMP-dependent synthetase/ligase" evidence="1">
    <location>
        <begin position="1"/>
        <end position="103"/>
    </location>
</feature>
<comment type="caution">
    <text evidence="3">The sequence shown here is derived from an EMBL/GenBank/DDBJ whole genome shotgun (WGS) entry which is preliminary data.</text>
</comment>
<evidence type="ECO:0000313" key="2">
    <source>
        <dbReference type="EMBL" id="CAF1593563.1"/>
    </source>
</evidence>
<proteinExistence type="predicted"/>
<dbReference type="AlphaFoldDB" id="A0A816H057"/>
<dbReference type="InterPro" id="IPR020845">
    <property type="entry name" value="AMP-binding_CS"/>
</dbReference>
<dbReference type="PANTHER" id="PTHR45527">
    <property type="entry name" value="NONRIBOSOMAL PEPTIDE SYNTHETASE"/>
    <property type="match status" value="1"/>
</dbReference>
<dbReference type="GO" id="GO:0031177">
    <property type="term" value="F:phosphopantetheine binding"/>
    <property type="evidence" value="ECO:0007669"/>
    <property type="project" value="TreeGrafter"/>
</dbReference>
<dbReference type="PANTHER" id="PTHR45527:SF1">
    <property type="entry name" value="FATTY ACID SYNTHASE"/>
    <property type="match status" value="1"/>
</dbReference>
<feature type="non-terminal residue" evidence="3">
    <location>
        <position position="1"/>
    </location>
</feature>
<sequence>VIGIMGIEMAGGIYCPLSSRDPQHRLYALTQQTQSRLVLVHWLTRKQFGDDIPTYDINSTLVNKDVDCSVDIDQLLNVIVRPDNIAYIIFTSGSTGAPKAVCLC</sequence>
<dbReference type="GO" id="GO:0043041">
    <property type="term" value="P:amino acid activation for nonribosomal peptide biosynthetic process"/>
    <property type="evidence" value="ECO:0007669"/>
    <property type="project" value="TreeGrafter"/>
</dbReference>
<dbReference type="Pfam" id="PF00501">
    <property type="entry name" value="AMP-binding"/>
    <property type="match status" value="1"/>
</dbReference>
<evidence type="ECO:0000313" key="4">
    <source>
        <dbReference type="Proteomes" id="UP000663832"/>
    </source>
</evidence>
<evidence type="ECO:0000313" key="3">
    <source>
        <dbReference type="EMBL" id="CAF1679897.1"/>
    </source>
</evidence>
<dbReference type="OrthoDB" id="416786at2759"/>
<reference evidence="3" key="1">
    <citation type="submission" date="2021-02" db="EMBL/GenBank/DDBJ databases">
        <authorList>
            <person name="Nowell W R."/>
        </authorList>
    </citation>
    <scope>NUCLEOTIDE SEQUENCE</scope>
</reference>
<dbReference type="InterPro" id="IPR042099">
    <property type="entry name" value="ANL_N_sf"/>
</dbReference>
<dbReference type="Proteomes" id="UP000663832">
    <property type="component" value="Unassembled WGS sequence"/>
</dbReference>
<dbReference type="SUPFAM" id="SSF56801">
    <property type="entry name" value="Acetyl-CoA synthetase-like"/>
    <property type="match status" value="1"/>
</dbReference>
<keyword evidence="4" id="KW-1185">Reference proteome</keyword>
<accession>A0A816H057</accession>
<dbReference type="Proteomes" id="UP000663877">
    <property type="component" value="Unassembled WGS sequence"/>
</dbReference>
<name>A0A816H057_9BILA</name>
<dbReference type="EMBL" id="CAJNOM010008407">
    <property type="protein sequence ID" value="CAF1679897.1"/>
    <property type="molecule type" value="Genomic_DNA"/>
</dbReference>
<organism evidence="3 4">
    <name type="scientific">Adineta steineri</name>
    <dbReference type="NCBI Taxonomy" id="433720"/>
    <lineage>
        <taxon>Eukaryota</taxon>
        <taxon>Metazoa</taxon>
        <taxon>Spiralia</taxon>
        <taxon>Gnathifera</taxon>
        <taxon>Rotifera</taxon>
        <taxon>Eurotatoria</taxon>
        <taxon>Bdelloidea</taxon>
        <taxon>Adinetida</taxon>
        <taxon>Adinetidae</taxon>
        <taxon>Adineta</taxon>
    </lineage>
</organism>
<dbReference type="EMBL" id="CAJNOI010007959">
    <property type="protein sequence ID" value="CAF1593563.1"/>
    <property type="molecule type" value="Genomic_DNA"/>
</dbReference>
<dbReference type="GO" id="GO:0044550">
    <property type="term" value="P:secondary metabolite biosynthetic process"/>
    <property type="evidence" value="ECO:0007669"/>
    <property type="project" value="TreeGrafter"/>
</dbReference>